<evidence type="ECO:0000256" key="3">
    <source>
        <dbReference type="ARBA" id="ARBA00022679"/>
    </source>
</evidence>
<dbReference type="InterPro" id="IPR020635">
    <property type="entry name" value="Tyr_kinase_cat_dom"/>
</dbReference>
<keyword evidence="7" id="KW-0547">Nucleotide-binding</keyword>
<keyword evidence="4 13" id="KW-0812">Transmembrane</keyword>
<sequence>MMHYHHAVLSVFFVPRCLTKHVQNAGKLFDQGISHGFFNDTEGEDPDKVYGLFLCRVDVQLDLCQSCIKAARTKFRRQCHKKKEAIIWNMYATKETDVSSYLKLYGLVQCTPDLTINSSRLPIMLRIAIAQIPNASGVKQGGKVLTPSSNIRYETYRFYGEPRYESPETSMIEGQGVEPEAPFSSEIETSGTDGQTKWIAMGVTVFGVHLIFSGGVFLWRRRYFQENEDGNSQDIKLIELGGRVDNDYSNENLHVKTGVRSQEFPSSQLEIAVKKLSRSSGLGLIEFKNEVLSITKLQHRNLVRLLVCAWSKTKNCLSMNSCPTKALMCSYLIQLPVCYWIGRSDLASSMTLLEAFYTYTTTLVLESFTGILNLAIGYMAPEYAMVGLFSVKSDVFSFGVLMLEIISSKRNSGFHLWERGESLLTFIRCLLSREWPATQVLRCIHIGLLCVQEDPADRPTMSSVILKLGSETISLPRPAVPAFSVGRVVAEPNQPSSNLQANRDLLVNTEYFSIVFTKLNNKLTSSISVPTPQFSHQTPLTEPISITYSLLFPPTPPPADVSTTRPPGESPTPSTVCFSAGVMFRTKGVGIVCPQPPKTSLNVACRKNRVYSDLTTSDCNTRLRQAISDLPVCCDGKQGGRVLTPRCNIRYELYPFYNQSAVSLPPPPFVLTPPPTSPGKSKKNTLPIIIAVVAPISVSVLLFFLGCCLLKRRKEDKGVEENAAYDISTMEWLQYDLSTIEVATNNFSDSNK</sequence>
<evidence type="ECO:0000256" key="1">
    <source>
        <dbReference type="ARBA" id="ARBA00004167"/>
    </source>
</evidence>
<evidence type="ECO:0000256" key="12">
    <source>
        <dbReference type="ARBA" id="ARBA00023170"/>
    </source>
</evidence>
<evidence type="ECO:0000256" key="7">
    <source>
        <dbReference type="ARBA" id="ARBA00022741"/>
    </source>
</evidence>
<evidence type="ECO:0000256" key="6">
    <source>
        <dbReference type="ARBA" id="ARBA00022737"/>
    </source>
</evidence>
<evidence type="ECO:0000259" key="14">
    <source>
        <dbReference type="PROSITE" id="PS51473"/>
    </source>
</evidence>
<evidence type="ECO:0000256" key="5">
    <source>
        <dbReference type="ARBA" id="ARBA00022729"/>
    </source>
</evidence>
<dbReference type="InterPro" id="IPR002902">
    <property type="entry name" value="GNK2"/>
</dbReference>
<keyword evidence="3" id="KW-0808">Transferase</keyword>
<dbReference type="InterPro" id="IPR011009">
    <property type="entry name" value="Kinase-like_dom_sf"/>
</dbReference>
<feature type="transmembrane region" description="Helical" evidence="13">
    <location>
        <begin position="686"/>
        <end position="705"/>
    </location>
</feature>
<reference evidence="15" key="1">
    <citation type="submission" date="2019-09" db="EMBL/GenBank/DDBJ databases">
        <title>Draft genome information of white flower Hibiscus syriacus.</title>
        <authorList>
            <person name="Kim Y.-M."/>
        </authorList>
    </citation>
    <scope>NUCLEOTIDE SEQUENCE [LARGE SCALE GENOMIC DNA]</scope>
    <source>
        <strain evidence="15">YM2019G1</strain>
    </source>
</reference>
<evidence type="ECO:0000313" key="15">
    <source>
        <dbReference type="EMBL" id="KAE8715160.1"/>
    </source>
</evidence>
<keyword evidence="8" id="KW-0418">Kinase</keyword>
<dbReference type="Gene3D" id="1.10.510.10">
    <property type="entry name" value="Transferase(Phosphotransferase) domain 1"/>
    <property type="match status" value="1"/>
</dbReference>
<evidence type="ECO:0000256" key="4">
    <source>
        <dbReference type="ARBA" id="ARBA00022692"/>
    </source>
</evidence>
<dbReference type="CDD" id="cd23509">
    <property type="entry name" value="Gnk2-like"/>
    <property type="match status" value="3"/>
</dbReference>
<dbReference type="Proteomes" id="UP000436088">
    <property type="component" value="Unassembled WGS sequence"/>
</dbReference>
<keyword evidence="2" id="KW-0723">Serine/threonine-protein kinase</keyword>
<keyword evidence="16" id="KW-1185">Reference proteome</keyword>
<protein>
    <recommendedName>
        <fullName evidence="14">Gnk2-homologous domain-containing protein</fullName>
    </recommendedName>
</protein>
<name>A0A6A3BDM2_HIBSY</name>
<feature type="domain" description="Gnk2-homologous" evidence="14">
    <location>
        <begin position="543"/>
        <end position="656"/>
    </location>
</feature>
<dbReference type="GO" id="GO:0004674">
    <property type="term" value="F:protein serine/threonine kinase activity"/>
    <property type="evidence" value="ECO:0007669"/>
    <property type="project" value="UniProtKB-KW"/>
</dbReference>
<dbReference type="GO" id="GO:0004713">
    <property type="term" value="F:protein tyrosine kinase activity"/>
    <property type="evidence" value="ECO:0007669"/>
    <property type="project" value="InterPro"/>
</dbReference>
<keyword evidence="9" id="KW-0067">ATP-binding</keyword>
<evidence type="ECO:0000256" key="11">
    <source>
        <dbReference type="ARBA" id="ARBA00023136"/>
    </source>
</evidence>
<dbReference type="InterPro" id="IPR001245">
    <property type="entry name" value="Ser-Thr/Tyr_kinase_cat_dom"/>
</dbReference>
<dbReference type="AlphaFoldDB" id="A0A6A3BDM2"/>
<dbReference type="PANTHER" id="PTHR27002:SF181">
    <property type="entry name" value="RECEPTOR-LIKE SERINE_THREONINE-PROTEIN KINASE"/>
    <property type="match status" value="1"/>
</dbReference>
<dbReference type="Pfam" id="PF07714">
    <property type="entry name" value="PK_Tyr_Ser-Thr"/>
    <property type="match status" value="1"/>
</dbReference>
<organism evidence="15 16">
    <name type="scientific">Hibiscus syriacus</name>
    <name type="common">Rose of Sharon</name>
    <dbReference type="NCBI Taxonomy" id="106335"/>
    <lineage>
        <taxon>Eukaryota</taxon>
        <taxon>Viridiplantae</taxon>
        <taxon>Streptophyta</taxon>
        <taxon>Embryophyta</taxon>
        <taxon>Tracheophyta</taxon>
        <taxon>Spermatophyta</taxon>
        <taxon>Magnoliopsida</taxon>
        <taxon>eudicotyledons</taxon>
        <taxon>Gunneridae</taxon>
        <taxon>Pentapetalae</taxon>
        <taxon>rosids</taxon>
        <taxon>malvids</taxon>
        <taxon>Malvales</taxon>
        <taxon>Malvaceae</taxon>
        <taxon>Malvoideae</taxon>
        <taxon>Hibiscus</taxon>
    </lineage>
</organism>
<accession>A0A6A3BDM2</accession>
<dbReference type="PROSITE" id="PS51473">
    <property type="entry name" value="GNK2"/>
    <property type="match status" value="2"/>
</dbReference>
<dbReference type="GO" id="GO:0005886">
    <property type="term" value="C:plasma membrane"/>
    <property type="evidence" value="ECO:0007669"/>
    <property type="project" value="TreeGrafter"/>
</dbReference>
<dbReference type="InterPro" id="IPR038408">
    <property type="entry name" value="GNK2_sf"/>
</dbReference>
<dbReference type="SUPFAM" id="SSF56112">
    <property type="entry name" value="Protein kinase-like (PK-like)"/>
    <property type="match status" value="1"/>
</dbReference>
<dbReference type="Gene3D" id="3.30.430.20">
    <property type="entry name" value="Gnk2 domain, C-X8-C-X2-C motif"/>
    <property type="match status" value="3"/>
</dbReference>
<evidence type="ECO:0000256" key="2">
    <source>
        <dbReference type="ARBA" id="ARBA00022527"/>
    </source>
</evidence>
<keyword evidence="11 13" id="KW-0472">Membrane</keyword>
<dbReference type="Gene3D" id="3.30.200.20">
    <property type="entry name" value="Phosphorylase Kinase, domain 1"/>
    <property type="match status" value="1"/>
</dbReference>
<evidence type="ECO:0000313" key="16">
    <source>
        <dbReference type="Proteomes" id="UP000436088"/>
    </source>
</evidence>
<keyword evidence="12" id="KW-0675">Receptor</keyword>
<feature type="domain" description="Gnk2-homologous" evidence="14">
    <location>
        <begin position="50"/>
        <end position="158"/>
    </location>
</feature>
<evidence type="ECO:0000256" key="13">
    <source>
        <dbReference type="SAM" id="Phobius"/>
    </source>
</evidence>
<evidence type="ECO:0000256" key="8">
    <source>
        <dbReference type="ARBA" id="ARBA00022777"/>
    </source>
</evidence>
<evidence type="ECO:0000256" key="10">
    <source>
        <dbReference type="ARBA" id="ARBA00022989"/>
    </source>
</evidence>
<dbReference type="Pfam" id="PF01657">
    <property type="entry name" value="Stress-antifung"/>
    <property type="match status" value="1"/>
</dbReference>
<evidence type="ECO:0000256" key="9">
    <source>
        <dbReference type="ARBA" id="ARBA00022840"/>
    </source>
</evidence>
<dbReference type="PANTHER" id="PTHR27002">
    <property type="entry name" value="RECEPTOR-LIKE SERINE/THREONINE-PROTEIN KINASE SD1-8"/>
    <property type="match status" value="1"/>
</dbReference>
<keyword evidence="6" id="KW-0677">Repeat</keyword>
<dbReference type="SMART" id="SM00219">
    <property type="entry name" value="TyrKc"/>
    <property type="match status" value="1"/>
</dbReference>
<keyword evidence="10 13" id="KW-1133">Transmembrane helix</keyword>
<comment type="subcellular location">
    <subcellularLocation>
        <location evidence="1">Membrane</location>
        <topology evidence="1">Single-pass membrane protein</topology>
    </subcellularLocation>
</comment>
<dbReference type="GO" id="GO:0005524">
    <property type="term" value="F:ATP binding"/>
    <property type="evidence" value="ECO:0007669"/>
    <property type="project" value="UniProtKB-KW"/>
</dbReference>
<gene>
    <name evidence="15" type="ORF">F3Y22_tig00110186pilonHSYRG00076</name>
</gene>
<dbReference type="EMBL" id="VEPZ02000866">
    <property type="protein sequence ID" value="KAE8715160.1"/>
    <property type="molecule type" value="Genomic_DNA"/>
</dbReference>
<proteinExistence type="predicted"/>
<comment type="caution">
    <text evidence="15">The sequence shown here is derived from an EMBL/GenBank/DDBJ whole genome shotgun (WGS) entry which is preliminary data.</text>
</comment>
<keyword evidence="5" id="KW-0732">Signal</keyword>